<dbReference type="Gramene" id="OPUNC04G11680.1">
    <property type="protein sequence ID" value="OPUNC04G11680.1"/>
    <property type="gene ID" value="OPUNC04G11680"/>
</dbReference>
<dbReference type="HOGENOM" id="CLU_1477409_0_0_1"/>
<dbReference type="EnsemblPlants" id="OPUNC04G11680.1">
    <property type="protein sequence ID" value="OPUNC04G11680.1"/>
    <property type="gene ID" value="OPUNC04G11680"/>
</dbReference>
<sequence>MKMTPAEVHSDGALEAATSRRLLLAKSGRFRRVQGNNRDGNQKSTLQPELEISMERSRSIPIRAQVSSLRFHRIASNMIHRSQCYPPGGNPKGGKRRKAQVRREAGEKNLGVEILRRGSALPAPRRGGGEERRRAWRSLGKKRETINSNMLSLYNKPALHISQVKSHCAIRCTESEEEVHVQP</sequence>
<reference evidence="1" key="2">
    <citation type="submission" date="2018-05" db="EMBL/GenBank/DDBJ databases">
        <title>OpunRS2 (Oryza punctata Reference Sequence Version 2).</title>
        <authorList>
            <person name="Zhang J."/>
            <person name="Kudrna D."/>
            <person name="Lee S."/>
            <person name="Talag J."/>
            <person name="Welchert J."/>
            <person name="Wing R.A."/>
        </authorList>
    </citation>
    <scope>NUCLEOTIDE SEQUENCE [LARGE SCALE GENOMIC DNA]</scope>
</reference>
<dbReference type="AlphaFoldDB" id="A0A0E0KR18"/>
<protein>
    <submittedName>
        <fullName evidence="1">Uncharacterized protein</fullName>
    </submittedName>
</protein>
<accession>A0A0E0KR18</accession>
<evidence type="ECO:0000313" key="1">
    <source>
        <dbReference type="EnsemblPlants" id="OPUNC04G11680.1"/>
    </source>
</evidence>
<name>A0A0E0KR18_ORYPU</name>
<reference evidence="1" key="1">
    <citation type="submission" date="2015-04" db="UniProtKB">
        <authorList>
            <consortium name="EnsemblPlants"/>
        </authorList>
    </citation>
    <scope>IDENTIFICATION</scope>
</reference>
<dbReference type="Proteomes" id="UP000026962">
    <property type="component" value="Chromosome 4"/>
</dbReference>
<organism evidence="1">
    <name type="scientific">Oryza punctata</name>
    <name type="common">Red rice</name>
    <dbReference type="NCBI Taxonomy" id="4537"/>
    <lineage>
        <taxon>Eukaryota</taxon>
        <taxon>Viridiplantae</taxon>
        <taxon>Streptophyta</taxon>
        <taxon>Embryophyta</taxon>
        <taxon>Tracheophyta</taxon>
        <taxon>Spermatophyta</taxon>
        <taxon>Magnoliopsida</taxon>
        <taxon>Liliopsida</taxon>
        <taxon>Poales</taxon>
        <taxon>Poaceae</taxon>
        <taxon>BOP clade</taxon>
        <taxon>Oryzoideae</taxon>
        <taxon>Oryzeae</taxon>
        <taxon>Oryzinae</taxon>
        <taxon>Oryza</taxon>
    </lineage>
</organism>
<keyword evidence="2" id="KW-1185">Reference proteome</keyword>
<proteinExistence type="predicted"/>
<evidence type="ECO:0000313" key="2">
    <source>
        <dbReference type="Proteomes" id="UP000026962"/>
    </source>
</evidence>